<gene>
    <name evidence="2" type="ORF">BCR42DRAFT_442682</name>
</gene>
<reference evidence="2 3" key="1">
    <citation type="submission" date="2016-07" db="EMBL/GenBank/DDBJ databases">
        <title>Pervasive Adenine N6-methylation of Active Genes in Fungi.</title>
        <authorList>
            <consortium name="DOE Joint Genome Institute"/>
            <person name="Mondo S.J."/>
            <person name="Dannebaum R.O."/>
            <person name="Kuo R.C."/>
            <person name="Labutti K."/>
            <person name="Haridas S."/>
            <person name="Kuo A."/>
            <person name="Salamov A."/>
            <person name="Ahrendt S.R."/>
            <person name="Lipzen A."/>
            <person name="Sullivan W."/>
            <person name="Andreopoulos W.B."/>
            <person name="Clum A."/>
            <person name="Lindquist E."/>
            <person name="Daum C."/>
            <person name="Ramamoorthy G.K."/>
            <person name="Gryganskyi A."/>
            <person name="Culley D."/>
            <person name="Magnuson J.K."/>
            <person name="James T.Y."/>
            <person name="O'Malley M.A."/>
            <person name="Stajich J.E."/>
            <person name="Spatafora J.W."/>
            <person name="Visel A."/>
            <person name="Grigoriev I.V."/>
        </authorList>
    </citation>
    <scope>NUCLEOTIDE SEQUENCE [LARGE SCALE GENOMIC DNA]</scope>
    <source>
        <strain evidence="2 3">NRRL 1336</strain>
    </source>
</reference>
<dbReference type="Proteomes" id="UP000193560">
    <property type="component" value="Unassembled WGS sequence"/>
</dbReference>
<feature type="region of interest" description="Disordered" evidence="1">
    <location>
        <begin position="1"/>
        <end position="36"/>
    </location>
</feature>
<protein>
    <submittedName>
        <fullName evidence="2">Uncharacterized protein</fullName>
    </submittedName>
</protein>
<keyword evidence="3" id="KW-1185">Reference proteome</keyword>
<name>A0A1X2I1C3_9FUNG</name>
<comment type="caution">
    <text evidence="2">The sequence shown here is derived from an EMBL/GenBank/DDBJ whole genome shotgun (WGS) entry which is preliminary data.</text>
</comment>
<accession>A0A1X2I1C3</accession>
<dbReference type="EMBL" id="MCGE01000035">
    <property type="protein sequence ID" value="ORZ07338.1"/>
    <property type="molecule type" value="Genomic_DNA"/>
</dbReference>
<feature type="compositionally biased region" description="Polar residues" evidence="1">
    <location>
        <begin position="1"/>
        <end position="10"/>
    </location>
</feature>
<dbReference type="AlphaFoldDB" id="A0A1X2I1C3"/>
<evidence type="ECO:0000256" key="1">
    <source>
        <dbReference type="SAM" id="MobiDB-lite"/>
    </source>
</evidence>
<evidence type="ECO:0000313" key="3">
    <source>
        <dbReference type="Proteomes" id="UP000193560"/>
    </source>
</evidence>
<evidence type="ECO:0000313" key="2">
    <source>
        <dbReference type="EMBL" id="ORZ07338.1"/>
    </source>
</evidence>
<proteinExistence type="predicted"/>
<organism evidence="2 3">
    <name type="scientific">Absidia repens</name>
    <dbReference type="NCBI Taxonomy" id="90262"/>
    <lineage>
        <taxon>Eukaryota</taxon>
        <taxon>Fungi</taxon>
        <taxon>Fungi incertae sedis</taxon>
        <taxon>Mucoromycota</taxon>
        <taxon>Mucoromycotina</taxon>
        <taxon>Mucoromycetes</taxon>
        <taxon>Mucorales</taxon>
        <taxon>Cunninghamellaceae</taxon>
        <taxon>Absidia</taxon>
    </lineage>
</organism>
<sequence>MVSINSSGLQRTVAVEGNGAGGGGQHDRMNNSDTTTATATATATGIVDSKLPMVGARAISPINFGNSLYLYENGIAKIHGAQGTGNVH</sequence>